<comment type="caution">
    <text evidence="2">The sequence shown here is derived from an EMBL/GenBank/DDBJ whole genome shotgun (WGS) entry which is preliminary data.</text>
</comment>
<feature type="chain" id="PRO_5038819883" evidence="1">
    <location>
        <begin position="21"/>
        <end position="78"/>
    </location>
</feature>
<dbReference type="RefSeq" id="WP_181662828.1">
    <property type="nucleotide sequence ID" value="NZ_JACEHE010000061.1"/>
</dbReference>
<dbReference type="EMBL" id="JACEHE010000061">
    <property type="protein sequence ID" value="MBA2951920.1"/>
    <property type="molecule type" value="Genomic_DNA"/>
</dbReference>
<dbReference type="AlphaFoldDB" id="A0A7W0IDK8"/>
<evidence type="ECO:0000256" key="1">
    <source>
        <dbReference type="SAM" id="SignalP"/>
    </source>
</evidence>
<keyword evidence="1" id="KW-0732">Signal</keyword>
<name>A0A7W0IDK8_9ACTN</name>
<accession>A0A7W0IDK8</accession>
<evidence type="ECO:0000313" key="3">
    <source>
        <dbReference type="Proteomes" id="UP000545761"/>
    </source>
</evidence>
<dbReference type="Proteomes" id="UP000545761">
    <property type="component" value="Unassembled WGS sequence"/>
</dbReference>
<protein>
    <submittedName>
        <fullName evidence="2">Uncharacterized protein</fullName>
    </submittedName>
</protein>
<sequence length="78" mass="8300">MRAHRAKRAFACVAAGIVLAGGTAVGTAGTAAAAAPATTTASAPTDPTDSHCKWKKGYYDKKHKWHKGYWKCDSKKKH</sequence>
<proteinExistence type="predicted"/>
<feature type="signal peptide" evidence="1">
    <location>
        <begin position="1"/>
        <end position="20"/>
    </location>
</feature>
<reference evidence="2 3" key="1">
    <citation type="submission" date="2020-07" db="EMBL/GenBank/DDBJ databases">
        <title>Streptomyces isolated from Indian soil.</title>
        <authorList>
            <person name="Mandal S."/>
            <person name="Maiti P.K."/>
        </authorList>
    </citation>
    <scope>NUCLEOTIDE SEQUENCE [LARGE SCALE GENOMIC DNA]</scope>
    <source>
        <strain evidence="2 3">PSKA28</strain>
    </source>
</reference>
<organism evidence="2 3">
    <name type="scientific">Streptomyces himalayensis subsp. himalayensis</name>
    <dbReference type="NCBI Taxonomy" id="2756131"/>
    <lineage>
        <taxon>Bacteria</taxon>
        <taxon>Bacillati</taxon>
        <taxon>Actinomycetota</taxon>
        <taxon>Actinomycetes</taxon>
        <taxon>Kitasatosporales</taxon>
        <taxon>Streptomycetaceae</taxon>
        <taxon>Streptomyces</taxon>
        <taxon>Streptomyces himalayensis</taxon>
    </lineage>
</organism>
<gene>
    <name evidence="2" type="ORF">H1D24_40815</name>
</gene>
<evidence type="ECO:0000313" key="2">
    <source>
        <dbReference type="EMBL" id="MBA2951920.1"/>
    </source>
</evidence>